<evidence type="ECO:0000313" key="3">
    <source>
        <dbReference type="Proteomes" id="UP000596661"/>
    </source>
</evidence>
<accession>A0A803NTU8</accession>
<feature type="region of interest" description="Disordered" evidence="1">
    <location>
        <begin position="27"/>
        <end position="73"/>
    </location>
</feature>
<dbReference type="AlphaFoldDB" id="A0A803NTU8"/>
<dbReference type="EMBL" id="UZAU01000199">
    <property type="status" value="NOT_ANNOTATED_CDS"/>
    <property type="molecule type" value="Genomic_DNA"/>
</dbReference>
<sequence length="73" mass="8534">MVKYLSKLGRRFQRDRNAKLEREAAAIRAARSDAPPSQPNKSTRRPYERPRGSRTRRHGEILRGDNYEILTNP</sequence>
<dbReference type="Gramene" id="evm.model.02.1492">
    <property type="protein sequence ID" value="cds.evm.model.02.1492"/>
    <property type="gene ID" value="evm.TU.02.1492"/>
</dbReference>
<evidence type="ECO:0000256" key="1">
    <source>
        <dbReference type="SAM" id="MobiDB-lite"/>
    </source>
</evidence>
<evidence type="ECO:0000313" key="2">
    <source>
        <dbReference type="EnsemblPlants" id="cds.evm.model.02.1492"/>
    </source>
</evidence>
<keyword evidence="3" id="KW-1185">Reference proteome</keyword>
<dbReference type="Proteomes" id="UP000596661">
    <property type="component" value="Chromosome 2"/>
</dbReference>
<protein>
    <submittedName>
        <fullName evidence="2">Uncharacterized protein</fullName>
    </submittedName>
</protein>
<organism evidence="2 3">
    <name type="scientific">Cannabis sativa</name>
    <name type="common">Hemp</name>
    <name type="synonym">Marijuana</name>
    <dbReference type="NCBI Taxonomy" id="3483"/>
    <lineage>
        <taxon>Eukaryota</taxon>
        <taxon>Viridiplantae</taxon>
        <taxon>Streptophyta</taxon>
        <taxon>Embryophyta</taxon>
        <taxon>Tracheophyta</taxon>
        <taxon>Spermatophyta</taxon>
        <taxon>Magnoliopsida</taxon>
        <taxon>eudicotyledons</taxon>
        <taxon>Gunneridae</taxon>
        <taxon>Pentapetalae</taxon>
        <taxon>rosids</taxon>
        <taxon>fabids</taxon>
        <taxon>Rosales</taxon>
        <taxon>Cannabaceae</taxon>
        <taxon>Cannabis</taxon>
    </lineage>
</organism>
<name>A0A803NTU8_CANSA</name>
<dbReference type="EnsemblPlants" id="evm.model.02.1492">
    <property type="protein sequence ID" value="cds.evm.model.02.1492"/>
    <property type="gene ID" value="evm.TU.02.1492"/>
</dbReference>
<reference evidence="2" key="1">
    <citation type="submission" date="2018-11" db="EMBL/GenBank/DDBJ databases">
        <authorList>
            <person name="Grassa J C."/>
        </authorList>
    </citation>
    <scope>NUCLEOTIDE SEQUENCE [LARGE SCALE GENOMIC DNA]</scope>
</reference>
<proteinExistence type="predicted"/>
<reference evidence="2" key="2">
    <citation type="submission" date="2021-03" db="UniProtKB">
        <authorList>
            <consortium name="EnsemblPlants"/>
        </authorList>
    </citation>
    <scope>IDENTIFICATION</scope>
</reference>